<feature type="compositionally biased region" description="Basic and acidic residues" evidence="5">
    <location>
        <begin position="1"/>
        <end position="15"/>
    </location>
</feature>
<evidence type="ECO:0000256" key="4">
    <source>
        <dbReference type="SAM" id="Coils"/>
    </source>
</evidence>
<evidence type="ECO:0000259" key="7">
    <source>
        <dbReference type="PROSITE" id="PS50111"/>
    </source>
</evidence>
<dbReference type="Proteomes" id="UP000273828">
    <property type="component" value="Unassembled WGS sequence"/>
</dbReference>
<keyword evidence="6" id="KW-0812">Transmembrane</keyword>
<dbReference type="PANTHER" id="PTHR32089">
    <property type="entry name" value="METHYL-ACCEPTING CHEMOTAXIS PROTEIN MCPB"/>
    <property type="match status" value="1"/>
</dbReference>
<dbReference type="EMBL" id="REFY01000002">
    <property type="protein sequence ID" value="RQG91403.1"/>
    <property type="molecule type" value="Genomic_DNA"/>
</dbReference>
<dbReference type="GO" id="GO:0007165">
    <property type="term" value="P:signal transduction"/>
    <property type="evidence" value="ECO:0007669"/>
    <property type="project" value="UniProtKB-KW"/>
</dbReference>
<feature type="domain" description="Methyl-accepting transducer" evidence="7">
    <location>
        <begin position="459"/>
        <end position="697"/>
    </location>
</feature>
<reference evidence="9 10" key="1">
    <citation type="submission" date="2018-10" db="EMBL/GenBank/DDBJ databases">
        <title>Natrarchaeobius chitinivorans gen. nov., sp. nov., and Natrarchaeobius haloalkaliphilus sp. nov., alkaliphilic, chitin-utilizing haloarchaea from hypersaline alkaline lakes.</title>
        <authorList>
            <person name="Sorokin D.Y."/>
            <person name="Elcheninov A.G."/>
            <person name="Kostrikina N.A."/>
            <person name="Bale N.J."/>
            <person name="Sinninghe Damste J.S."/>
            <person name="Khijniak T.V."/>
            <person name="Kublanov I.V."/>
            <person name="Toshchakov S.V."/>
        </authorList>
    </citation>
    <scope>NUCLEOTIDE SEQUENCE [LARGE SCALE GENOMIC DNA]</scope>
    <source>
        <strain evidence="9 10">AArcht-Sl</strain>
    </source>
</reference>
<organism evidence="9 10">
    <name type="scientific">Natrarchaeobius halalkaliphilus</name>
    <dbReference type="NCBI Taxonomy" id="1679091"/>
    <lineage>
        <taxon>Archaea</taxon>
        <taxon>Methanobacteriati</taxon>
        <taxon>Methanobacteriota</taxon>
        <taxon>Stenosarchaea group</taxon>
        <taxon>Halobacteria</taxon>
        <taxon>Halobacteriales</taxon>
        <taxon>Natrialbaceae</taxon>
        <taxon>Natrarchaeobius</taxon>
    </lineage>
</organism>
<dbReference type="InterPro" id="IPR003660">
    <property type="entry name" value="HAMP_dom"/>
</dbReference>
<dbReference type="Pfam" id="PF00015">
    <property type="entry name" value="MCPsignal"/>
    <property type="match status" value="1"/>
</dbReference>
<feature type="domain" description="HAMP" evidence="8">
    <location>
        <begin position="314"/>
        <end position="366"/>
    </location>
</feature>
<keyword evidence="10" id="KW-1185">Reference proteome</keyword>
<proteinExistence type="inferred from homology"/>
<evidence type="ECO:0000256" key="5">
    <source>
        <dbReference type="SAM" id="MobiDB-lite"/>
    </source>
</evidence>
<comment type="caution">
    <text evidence="9">The sequence shown here is derived from an EMBL/GenBank/DDBJ whole genome shotgun (WGS) entry which is preliminary data.</text>
</comment>
<feature type="region of interest" description="Disordered" evidence="5">
    <location>
        <begin position="746"/>
        <end position="845"/>
    </location>
</feature>
<feature type="transmembrane region" description="Helical" evidence="6">
    <location>
        <begin position="40"/>
        <end position="62"/>
    </location>
</feature>
<dbReference type="SUPFAM" id="SSF158472">
    <property type="entry name" value="HAMP domain-like"/>
    <property type="match status" value="1"/>
</dbReference>
<dbReference type="SUPFAM" id="SSF58104">
    <property type="entry name" value="Methyl-accepting chemotaxis protein (MCP) signaling domain"/>
    <property type="match status" value="1"/>
</dbReference>
<feature type="compositionally biased region" description="Acidic residues" evidence="5">
    <location>
        <begin position="831"/>
        <end position="845"/>
    </location>
</feature>
<feature type="coiled-coil region" evidence="4">
    <location>
        <begin position="602"/>
        <end position="654"/>
    </location>
</feature>
<keyword evidence="1 3" id="KW-0807">Transducer</keyword>
<comment type="similarity">
    <text evidence="2">Belongs to the methyl-accepting chemotaxis (MCP) protein family.</text>
</comment>
<dbReference type="SMART" id="SM00283">
    <property type="entry name" value="MA"/>
    <property type="match status" value="1"/>
</dbReference>
<evidence type="ECO:0000256" key="6">
    <source>
        <dbReference type="SAM" id="Phobius"/>
    </source>
</evidence>
<dbReference type="GO" id="GO:0016020">
    <property type="term" value="C:membrane"/>
    <property type="evidence" value="ECO:0007669"/>
    <property type="project" value="InterPro"/>
</dbReference>
<accession>A0A3N6LPK8</accession>
<feature type="domain" description="HAMP" evidence="8">
    <location>
        <begin position="398"/>
        <end position="440"/>
    </location>
</feature>
<feature type="compositionally biased region" description="Acidic residues" evidence="5">
    <location>
        <begin position="768"/>
        <end position="777"/>
    </location>
</feature>
<dbReference type="AlphaFoldDB" id="A0A3N6LPK8"/>
<dbReference type="CDD" id="cd06225">
    <property type="entry name" value="HAMP"/>
    <property type="match status" value="1"/>
</dbReference>
<gene>
    <name evidence="9" type="ORF">EA462_05375</name>
</gene>
<dbReference type="RefSeq" id="WP_124177531.1">
    <property type="nucleotide sequence ID" value="NZ_REFY01000002.1"/>
</dbReference>
<keyword evidence="6" id="KW-1133">Transmembrane helix</keyword>
<evidence type="ECO:0000256" key="2">
    <source>
        <dbReference type="ARBA" id="ARBA00029447"/>
    </source>
</evidence>
<dbReference type="PROSITE" id="PS50111">
    <property type="entry name" value="CHEMOTAXIS_TRANSDUC_2"/>
    <property type="match status" value="1"/>
</dbReference>
<dbReference type="PROSITE" id="PS50885">
    <property type="entry name" value="HAMP"/>
    <property type="match status" value="2"/>
</dbReference>
<dbReference type="PANTHER" id="PTHR32089:SF112">
    <property type="entry name" value="LYSOZYME-LIKE PROTEIN-RELATED"/>
    <property type="match status" value="1"/>
</dbReference>
<evidence type="ECO:0000256" key="3">
    <source>
        <dbReference type="PROSITE-ProRule" id="PRU00284"/>
    </source>
</evidence>
<evidence type="ECO:0000313" key="10">
    <source>
        <dbReference type="Proteomes" id="UP000273828"/>
    </source>
</evidence>
<dbReference type="Gene3D" id="6.10.250.1910">
    <property type="match status" value="1"/>
</dbReference>
<dbReference type="Pfam" id="PF00672">
    <property type="entry name" value="HAMP"/>
    <property type="match status" value="1"/>
</dbReference>
<dbReference type="Gene3D" id="1.10.287.950">
    <property type="entry name" value="Methyl-accepting chemotaxis protein"/>
    <property type="match status" value="1"/>
</dbReference>
<sequence length="845" mass="90762">MSDVSEPRQTSERPAETNGNPSIASRLVPDILRRRLITKVLVAVCAILLLTAAISTVFYFGISDQLEGQVDDQAEQTTELHASVLDQWFTDREDDLTEISQADVLTMDDSDRISTHLENQAYTNSFSELHLVEEGTGEVVGSSNRDAVGQNMFEHIPEETATRSSSFITAERYTNFDDDEVVAIGRQRVVMGDRILVAEFPPERAGPDLPQAVDGANTVVVTQDGEPVIGAGGVGSAVIEPGVDGIAESVDDEQVYSYLPSYQYSSAAGETLYVVTTTPTDAAFAVRDEVQTSFVVTIVLTGLVFVAVGLVGGRSVSADLNRLRDRAQRMEEGDLSVDLETGRIDEIGSLYHSFGTMRTSLREQIRAAQDARQESEAERERVQQLNDRLEDAATEYCAVMEAAAAGDLAVRADIETDNESMRTIGDEFNDMLDDIETTVADLQTFATQVAIASEQVTASSEEVRSASERVSESIQEISAGAERQNASLQQATGEMSTLSTTTEEIAASSNEVADLAARTANTGQTGQEAAQEALESMSETETEARQAVEEIRTLESEVGQIDDLIDRIQQIAEQTNMLALNANIEASRSASGRDGDGFGAVAQEIKELSSDAKAAANQIENRLESIRGQTVRSAEEVEATSARLEAAHEQVDRAVTALEEIAAYADETNVGVQEISAATEEQAATTQEVVAIVDEAATISEETTAEAESVAAATEEQTTALTEVSTSASQLTGQATRLSEALDHFETDVDESGGDTDGPVGDDRENDLADPEEETVDSEAKTTRAMSAATSPDRTDDRSDDTVDSDEENGPDERVDSDERQVGDSVGETENVFEFDDDAGNPDDS</sequence>
<name>A0A3N6LPK8_9EURY</name>
<dbReference type="OrthoDB" id="8523at2157"/>
<dbReference type="SMART" id="SM00304">
    <property type="entry name" value="HAMP"/>
    <property type="match status" value="3"/>
</dbReference>
<feature type="compositionally biased region" description="Basic and acidic residues" evidence="5">
    <location>
        <begin position="811"/>
        <end position="822"/>
    </location>
</feature>
<evidence type="ECO:0000256" key="1">
    <source>
        <dbReference type="ARBA" id="ARBA00023224"/>
    </source>
</evidence>
<feature type="coiled-coil region" evidence="4">
    <location>
        <begin position="358"/>
        <end position="395"/>
    </location>
</feature>
<keyword evidence="6" id="KW-0472">Membrane</keyword>
<evidence type="ECO:0000313" key="9">
    <source>
        <dbReference type="EMBL" id="RQG91403.1"/>
    </source>
</evidence>
<protein>
    <submittedName>
        <fullName evidence="9">HAMP domain-containing protein</fullName>
    </submittedName>
</protein>
<dbReference type="CDD" id="cd11386">
    <property type="entry name" value="MCP_signal"/>
    <property type="match status" value="1"/>
</dbReference>
<feature type="region of interest" description="Disordered" evidence="5">
    <location>
        <begin position="1"/>
        <end position="23"/>
    </location>
</feature>
<dbReference type="InterPro" id="IPR004089">
    <property type="entry name" value="MCPsignal_dom"/>
</dbReference>
<evidence type="ECO:0000259" key="8">
    <source>
        <dbReference type="PROSITE" id="PS50885"/>
    </source>
</evidence>
<keyword evidence="4" id="KW-0175">Coiled coil</keyword>
<feature type="coiled-coil region" evidence="4">
    <location>
        <begin position="530"/>
        <end position="574"/>
    </location>
</feature>